<gene>
    <name evidence="1" type="ORF">HUJ06_004196</name>
</gene>
<organism evidence="1 2">
    <name type="scientific">Nelumbo nucifera</name>
    <name type="common">Sacred lotus</name>
    <dbReference type="NCBI Taxonomy" id="4432"/>
    <lineage>
        <taxon>Eukaryota</taxon>
        <taxon>Viridiplantae</taxon>
        <taxon>Streptophyta</taxon>
        <taxon>Embryophyta</taxon>
        <taxon>Tracheophyta</taxon>
        <taxon>Spermatophyta</taxon>
        <taxon>Magnoliopsida</taxon>
        <taxon>Proteales</taxon>
        <taxon>Nelumbonaceae</taxon>
        <taxon>Nelumbo</taxon>
    </lineage>
</organism>
<evidence type="ECO:0000313" key="1">
    <source>
        <dbReference type="EMBL" id="DAD45966.1"/>
    </source>
</evidence>
<dbReference type="Proteomes" id="UP000607653">
    <property type="component" value="Unassembled WGS sequence"/>
</dbReference>
<dbReference type="PANTHER" id="PTHR33103">
    <property type="entry name" value="OS01G0153900 PROTEIN"/>
    <property type="match status" value="1"/>
</dbReference>
<dbReference type="PANTHER" id="PTHR33103:SF19">
    <property type="entry name" value="OS09G0544700 PROTEIN"/>
    <property type="match status" value="1"/>
</dbReference>
<sequence length="247" mass="27323">MFSYIAPVAPHPPRAMAETKLSIKLLVDKSANKVLFAEVGKDFVDFLFNLLATPLGTIVKLLTKKNMVGSVGNLYESVKNLSQSYIQPDQKKEYLLNPRALTCVAQVPLLLPNDVPDDTKDYYMCGNSYQHYYVTNTPGVSCPSCGCQMSRKMQYVESQRMTEDNTTGEKGGYVKGVVTYMVMDDLAVMPMSTISSITLLNKFNVKEVGNLEERVVDVGFNEGVALVKASLQSTTVLTDIFLGKMQL</sequence>
<proteinExistence type="predicted"/>
<comment type="caution">
    <text evidence="1">The sequence shown here is derived from an EMBL/GenBank/DDBJ whole genome shotgun (WGS) entry which is preliminary data.</text>
</comment>
<dbReference type="Pfam" id="PF05056">
    <property type="entry name" value="DUF674"/>
    <property type="match status" value="1"/>
</dbReference>
<accession>A0A822ZSR3</accession>
<name>A0A822ZSR3_NELNU</name>
<evidence type="ECO:0000313" key="2">
    <source>
        <dbReference type="Proteomes" id="UP000607653"/>
    </source>
</evidence>
<evidence type="ECO:0008006" key="3">
    <source>
        <dbReference type="Google" id="ProtNLM"/>
    </source>
</evidence>
<dbReference type="AlphaFoldDB" id="A0A822ZSR3"/>
<keyword evidence="2" id="KW-1185">Reference proteome</keyword>
<protein>
    <recommendedName>
        <fullName evidence="3">DUF674 domain-containing protein</fullName>
    </recommendedName>
</protein>
<dbReference type="EMBL" id="DUZY01000007">
    <property type="protein sequence ID" value="DAD45966.1"/>
    <property type="molecule type" value="Genomic_DNA"/>
</dbReference>
<reference evidence="1 2" key="1">
    <citation type="journal article" date="2020" name="Mol. Biol. Evol.">
        <title>Distinct Expression and Methylation Patterns for Genes with Different Fates following a Single Whole-Genome Duplication in Flowering Plants.</title>
        <authorList>
            <person name="Shi T."/>
            <person name="Rahmani R.S."/>
            <person name="Gugger P.F."/>
            <person name="Wang M."/>
            <person name="Li H."/>
            <person name="Zhang Y."/>
            <person name="Li Z."/>
            <person name="Wang Q."/>
            <person name="Van de Peer Y."/>
            <person name="Marchal K."/>
            <person name="Chen J."/>
        </authorList>
    </citation>
    <scope>NUCLEOTIDE SEQUENCE [LARGE SCALE GENOMIC DNA]</scope>
    <source>
        <tissue evidence="1">Leaf</tissue>
    </source>
</reference>
<dbReference type="InterPro" id="IPR007750">
    <property type="entry name" value="DUF674"/>
</dbReference>